<protein>
    <recommendedName>
        <fullName evidence="1">HTH marR-type domain-containing protein</fullName>
    </recommendedName>
</protein>
<dbReference type="SUPFAM" id="SSF46785">
    <property type="entry name" value="Winged helix' DNA-binding domain"/>
    <property type="match status" value="1"/>
</dbReference>
<dbReference type="PROSITE" id="PS50995">
    <property type="entry name" value="HTH_MARR_2"/>
    <property type="match status" value="1"/>
</dbReference>
<dbReference type="InterPro" id="IPR039422">
    <property type="entry name" value="MarR/SlyA-like"/>
</dbReference>
<keyword evidence="3" id="KW-1185">Reference proteome</keyword>
<organism evidence="2 3">
    <name type="scientific">Demequina sediminis</name>
    <dbReference type="NCBI Taxonomy" id="1930058"/>
    <lineage>
        <taxon>Bacteria</taxon>
        <taxon>Bacillati</taxon>
        <taxon>Actinomycetota</taxon>
        <taxon>Actinomycetes</taxon>
        <taxon>Micrococcales</taxon>
        <taxon>Demequinaceae</taxon>
        <taxon>Demequina</taxon>
    </lineage>
</organism>
<accession>A0ABP9WGD9</accession>
<dbReference type="Proteomes" id="UP001426770">
    <property type="component" value="Unassembled WGS sequence"/>
</dbReference>
<sequence>MTYEAELAAFAAAIDQDIARLLMAASSAVNARALAALDPDGTSGVRVAHVPVIASLDAHGSRVADLAARIGHTCQSVAALVRDLERAGMVALEPDPTDRRATLVTLTADGAALCAKATEMMRSAEHAWRDELGDATVDSLRATLRRLAADGADSPG</sequence>
<proteinExistence type="predicted"/>
<gene>
    <name evidence="2" type="ORF">Lsed01_00090</name>
</gene>
<name>A0ABP9WGD9_9MICO</name>
<dbReference type="InterPro" id="IPR000835">
    <property type="entry name" value="HTH_MarR-typ"/>
</dbReference>
<evidence type="ECO:0000313" key="3">
    <source>
        <dbReference type="Proteomes" id="UP001426770"/>
    </source>
</evidence>
<comment type="caution">
    <text evidence="2">The sequence shown here is derived from an EMBL/GenBank/DDBJ whole genome shotgun (WGS) entry which is preliminary data.</text>
</comment>
<dbReference type="InterPro" id="IPR036390">
    <property type="entry name" value="WH_DNA-bd_sf"/>
</dbReference>
<evidence type="ECO:0000259" key="1">
    <source>
        <dbReference type="PROSITE" id="PS50995"/>
    </source>
</evidence>
<dbReference type="SMART" id="SM00347">
    <property type="entry name" value="HTH_MARR"/>
    <property type="match status" value="1"/>
</dbReference>
<dbReference type="PANTHER" id="PTHR33164">
    <property type="entry name" value="TRANSCRIPTIONAL REGULATOR, MARR FAMILY"/>
    <property type="match status" value="1"/>
</dbReference>
<evidence type="ECO:0000313" key="2">
    <source>
        <dbReference type="EMBL" id="GAA5517681.1"/>
    </source>
</evidence>
<dbReference type="EMBL" id="BAABRR010000001">
    <property type="protein sequence ID" value="GAA5517681.1"/>
    <property type="molecule type" value="Genomic_DNA"/>
</dbReference>
<dbReference type="InterPro" id="IPR036388">
    <property type="entry name" value="WH-like_DNA-bd_sf"/>
</dbReference>
<dbReference type="Pfam" id="PF12802">
    <property type="entry name" value="MarR_2"/>
    <property type="match status" value="1"/>
</dbReference>
<dbReference type="Gene3D" id="1.10.10.10">
    <property type="entry name" value="Winged helix-like DNA-binding domain superfamily/Winged helix DNA-binding domain"/>
    <property type="match status" value="1"/>
</dbReference>
<dbReference type="PANTHER" id="PTHR33164:SF43">
    <property type="entry name" value="HTH-TYPE TRANSCRIPTIONAL REPRESSOR YETL"/>
    <property type="match status" value="1"/>
</dbReference>
<feature type="domain" description="HTH marR-type" evidence="1">
    <location>
        <begin position="15"/>
        <end position="149"/>
    </location>
</feature>
<reference evidence="2 3" key="1">
    <citation type="submission" date="2024-02" db="EMBL/GenBank/DDBJ databases">
        <title>Lysinimicrobium sediminis NBRC 112286.</title>
        <authorList>
            <person name="Ichikawa N."/>
            <person name="Katano-Makiyama Y."/>
            <person name="Hidaka K."/>
        </authorList>
    </citation>
    <scope>NUCLEOTIDE SEQUENCE [LARGE SCALE GENOMIC DNA]</scope>
    <source>
        <strain evidence="2 3">NBRC 112286</strain>
    </source>
</reference>
<dbReference type="RefSeq" id="WP_345377969.1">
    <property type="nucleotide sequence ID" value="NZ_BAABRR010000001.1"/>
</dbReference>